<organism evidence="1 2">
    <name type="scientific">Rubritalea halochordaticola</name>
    <dbReference type="NCBI Taxonomy" id="714537"/>
    <lineage>
        <taxon>Bacteria</taxon>
        <taxon>Pseudomonadati</taxon>
        <taxon>Verrucomicrobiota</taxon>
        <taxon>Verrucomicrobiia</taxon>
        <taxon>Verrucomicrobiales</taxon>
        <taxon>Rubritaleaceae</taxon>
        <taxon>Rubritalea</taxon>
    </lineage>
</organism>
<sequence>MKPENFHHAEKIQSDHESLYSAHILRSLVESPLMLTDLPEAARFPSHTLSVPEQVTSLNFRQKLGHLYEDALSQLLQSSQRYELLSSSIQIQSPENITLGELDYLLTDTLTRENIHLELAIKFYLTHEQNGHLTYPGPNARDNFHRKLDRLRSHQLSLGKSESARELLSTRFGIQSFTTQQIVHGIFFFHVHAEQRTLPEFTSSDCRIRPWIYCKELEDYLPQETTARVIPKPLWLCEPDLTWLDTLPDISLTEIIEISQKRCTMIYSPSIESPLFIAPDLWPQP</sequence>
<proteinExistence type="predicted"/>
<dbReference type="Pfam" id="PF08907">
    <property type="entry name" value="DUF1853"/>
    <property type="match status" value="1"/>
</dbReference>
<gene>
    <name evidence="1" type="ORF">Rhal01_00932</name>
</gene>
<dbReference type="Proteomes" id="UP001424741">
    <property type="component" value="Unassembled WGS sequence"/>
</dbReference>
<evidence type="ECO:0008006" key="3">
    <source>
        <dbReference type="Google" id="ProtNLM"/>
    </source>
</evidence>
<evidence type="ECO:0000313" key="1">
    <source>
        <dbReference type="EMBL" id="GAA5494768.1"/>
    </source>
</evidence>
<accession>A0ABP9UWC9</accession>
<protein>
    <recommendedName>
        <fullName evidence="3">DUF1853 family protein</fullName>
    </recommendedName>
</protein>
<dbReference type="InterPro" id="IPR015003">
    <property type="entry name" value="DUF1853"/>
</dbReference>
<reference evidence="1 2" key="1">
    <citation type="submission" date="2024-02" db="EMBL/GenBank/DDBJ databases">
        <title>Rubritalea halochordaticola NBRC 107102.</title>
        <authorList>
            <person name="Ichikawa N."/>
            <person name="Katano-Makiyama Y."/>
            <person name="Hidaka K."/>
        </authorList>
    </citation>
    <scope>NUCLEOTIDE SEQUENCE [LARGE SCALE GENOMIC DNA]</scope>
    <source>
        <strain evidence="1 2">NBRC 107102</strain>
    </source>
</reference>
<keyword evidence="2" id="KW-1185">Reference proteome</keyword>
<evidence type="ECO:0000313" key="2">
    <source>
        <dbReference type="Proteomes" id="UP001424741"/>
    </source>
</evidence>
<name>A0ABP9UWC9_9BACT</name>
<dbReference type="EMBL" id="BAABRL010000002">
    <property type="protein sequence ID" value="GAA5494768.1"/>
    <property type="molecule type" value="Genomic_DNA"/>
</dbReference>
<dbReference type="RefSeq" id="WP_346187662.1">
    <property type="nucleotide sequence ID" value="NZ_BAABRL010000002.1"/>
</dbReference>
<comment type="caution">
    <text evidence="1">The sequence shown here is derived from an EMBL/GenBank/DDBJ whole genome shotgun (WGS) entry which is preliminary data.</text>
</comment>